<proteinExistence type="predicted"/>
<dbReference type="GO" id="GO:0003677">
    <property type="term" value="F:DNA binding"/>
    <property type="evidence" value="ECO:0007669"/>
    <property type="project" value="UniProtKB-UniRule"/>
</dbReference>
<dbReference type="Gene3D" id="1.10.10.60">
    <property type="entry name" value="Homeodomain-like"/>
    <property type="match status" value="1"/>
</dbReference>
<organism evidence="5 6">
    <name type="scientific">Malassezia obtusa</name>
    <dbReference type="NCBI Taxonomy" id="76774"/>
    <lineage>
        <taxon>Eukaryota</taxon>
        <taxon>Fungi</taxon>
        <taxon>Dikarya</taxon>
        <taxon>Basidiomycota</taxon>
        <taxon>Ustilaginomycotina</taxon>
        <taxon>Malasseziomycetes</taxon>
        <taxon>Malasseziales</taxon>
        <taxon>Malasseziaceae</taxon>
        <taxon>Malassezia</taxon>
    </lineage>
</organism>
<dbReference type="Proteomes" id="UP001214603">
    <property type="component" value="Chromosome 2"/>
</dbReference>
<dbReference type="AlphaFoldDB" id="A0AAF0E3Q1"/>
<dbReference type="CDD" id="cd00086">
    <property type="entry name" value="homeodomain"/>
    <property type="match status" value="1"/>
</dbReference>
<dbReference type="GO" id="GO:0005634">
    <property type="term" value="C:nucleus"/>
    <property type="evidence" value="ECO:0007669"/>
    <property type="project" value="UniProtKB-SubCell"/>
</dbReference>
<evidence type="ECO:0000256" key="2">
    <source>
        <dbReference type="RuleBase" id="RU000682"/>
    </source>
</evidence>
<dbReference type="SUPFAM" id="SSF46689">
    <property type="entry name" value="Homeodomain-like"/>
    <property type="match status" value="1"/>
</dbReference>
<keyword evidence="1 2" id="KW-0371">Homeobox</keyword>
<dbReference type="InterPro" id="IPR009057">
    <property type="entry name" value="Homeodomain-like_sf"/>
</dbReference>
<evidence type="ECO:0000256" key="3">
    <source>
        <dbReference type="SAM" id="MobiDB-lite"/>
    </source>
</evidence>
<keyword evidence="1 2" id="KW-0238">DNA-binding</keyword>
<dbReference type="Pfam" id="PF00046">
    <property type="entry name" value="Homeodomain"/>
    <property type="match status" value="1"/>
</dbReference>
<comment type="subcellular location">
    <subcellularLocation>
        <location evidence="1 2">Nucleus</location>
    </subcellularLocation>
</comment>
<gene>
    <name evidence="5" type="ORF">MOBT1_001258</name>
</gene>
<keyword evidence="6" id="KW-1185">Reference proteome</keyword>
<dbReference type="InterPro" id="IPR001356">
    <property type="entry name" value="HD"/>
</dbReference>
<dbReference type="SMART" id="SM00389">
    <property type="entry name" value="HOX"/>
    <property type="match status" value="1"/>
</dbReference>
<protein>
    <recommendedName>
        <fullName evidence="4">Homeobox domain-containing protein</fullName>
    </recommendedName>
</protein>
<evidence type="ECO:0000313" key="5">
    <source>
        <dbReference type="EMBL" id="WFD02578.1"/>
    </source>
</evidence>
<feature type="compositionally biased region" description="Basic residues" evidence="3">
    <location>
        <begin position="204"/>
        <end position="213"/>
    </location>
</feature>
<feature type="domain" description="Homeobox" evidence="4">
    <location>
        <begin position="155"/>
        <end position="198"/>
    </location>
</feature>
<evidence type="ECO:0000259" key="4">
    <source>
        <dbReference type="PROSITE" id="PS50071"/>
    </source>
</evidence>
<accession>A0AAF0E3Q1</accession>
<evidence type="ECO:0000313" key="6">
    <source>
        <dbReference type="Proteomes" id="UP001214603"/>
    </source>
</evidence>
<keyword evidence="1 2" id="KW-0539">Nucleus</keyword>
<feature type="region of interest" description="Disordered" evidence="3">
    <location>
        <begin position="204"/>
        <end position="231"/>
    </location>
</feature>
<feature type="DNA-binding region" description="Homeobox" evidence="1">
    <location>
        <begin position="157"/>
        <end position="199"/>
    </location>
</feature>
<reference evidence="5" key="1">
    <citation type="submission" date="2023-03" db="EMBL/GenBank/DDBJ databases">
        <title>Mating type loci evolution in Malassezia.</title>
        <authorList>
            <person name="Coelho M.A."/>
        </authorList>
    </citation>
    <scope>NUCLEOTIDE SEQUENCE</scope>
    <source>
        <strain evidence="5">CBS 7876</strain>
    </source>
</reference>
<dbReference type="EMBL" id="CP119935">
    <property type="protein sequence ID" value="WFD02578.1"/>
    <property type="molecule type" value="Genomic_DNA"/>
</dbReference>
<sequence>MRLELDFLDGCLAVLQGLQPETSPAALISPALGAPCVALNLRSINVDAFADAVHERPLASDVQDALVSLFERALQRLKTTFSQHFADAQTRWGASRRQVLPVLHQLFEAQCAMAVQETHDAILAFVDERLDAYLMEANSTHTWPRPHNAKAITILETAFQHAPNITQAEKYKLAEATGLQPRQVTIWVGGALIQFQNRRNRRSTSRRCIKRVGRSTSRPTPPRLTSVPPEPLCREAPVAEVPEPSDPLPAGVALASSTGLPAAPAGAEALGTEWAPPSPEAVVPLELPAPAAAPSLPVADAVPDAPAALSLDHLLQMDNARQCLVFSPLDPLPRLDFADLHLDMHSLEQSLGLGRVPTPLPRLATVPEVPAEDVAAAHALVAQPMHAADEIRAFARTEHWSFHDLARPVRTSPTLLAPTELERLAVPVEGVVHPRVRRHSEAVPTTAPATGPPRWISLGGFLGAAESGVTAVAP</sequence>
<evidence type="ECO:0000256" key="1">
    <source>
        <dbReference type="PROSITE-ProRule" id="PRU00108"/>
    </source>
</evidence>
<dbReference type="PROSITE" id="PS50071">
    <property type="entry name" value="HOMEOBOX_2"/>
    <property type="match status" value="1"/>
</dbReference>
<name>A0AAF0E3Q1_9BASI</name>